<dbReference type="InterPro" id="IPR051534">
    <property type="entry name" value="CBASS_pafABC_assoc_protein"/>
</dbReference>
<dbReference type="Gene3D" id="1.10.10.10">
    <property type="entry name" value="Winged helix-like DNA-binding domain superfamily/Winged helix DNA-binding domain"/>
    <property type="match status" value="1"/>
</dbReference>
<evidence type="ECO:0000313" key="3">
    <source>
        <dbReference type="EMBL" id="AJE03571.1"/>
    </source>
</evidence>
<organism evidence="3 4">
    <name type="scientific">Geobacter pickeringii</name>
    <dbReference type="NCBI Taxonomy" id="345632"/>
    <lineage>
        <taxon>Bacteria</taxon>
        <taxon>Pseudomonadati</taxon>
        <taxon>Thermodesulfobacteriota</taxon>
        <taxon>Desulfuromonadia</taxon>
        <taxon>Geobacterales</taxon>
        <taxon>Geobacteraceae</taxon>
        <taxon>Geobacter</taxon>
    </lineage>
</organism>
<dbReference type="Pfam" id="PF25583">
    <property type="entry name" value="WCX"/>
    <property type="match status" value="1"/>
</dbReference>
<gene>
    <name evidence="3" type="ORF">GPICK_09585</name>
</gene>
<dbReference type="Pfam" id="PF13280">
    <property type="entry name" value="WYL"/>
    <property type="match status" value="1"/>
</dbReference>
<dbReference type="InterPro" id="IPR036388">
    <property type="entry name" value="WH-like_DNA-bd_sf"/>
</dbReference>
<feature type="domain" description="WCX" evidence="2">
    <location>
        <begin position="262"/>
        <end position="339"/>
    </location>
</feature>
<name>A0A0B5BHQ2_9BACT</name>
<dbReference type="HOGENOM" id="CLU_041141_4_3_7"/>
<dbReference type="PIRSF" id="PIRSF016838">
    <property type="entry name" value="PafC"/>
    <property type="match status" value="1"/>
</dbReference>
<dbReference type="PANTHER" id="PTHR34580:SF1">
    <property type="entry name" value="PROTEIN PAFC"/>
    <property type="match status" value="1"/>
</dbReference>
<evidence type="ECO:0000313" key="4">
    <source>
        <dbReference type="Proteomes" id="UP000057609"/>
    </source>
</evidence>
<reference evidence="3 4" key="1">
    <citation type="journal article" date="2015" name="Genome Announc.">
        <title>Complete Genome of Geobacter pickeringii G13T, a Metal-Reducing Isolate from Sedimentary Kaolin Deposits.</title>
        <authorList>
            <person name="Badalamenti J.P."/>
            <person name="Bond D.R."/>
        </authorList>
    </citation>
    <scope>NUCLEOTIDE SEQUENCE [LARGE SCALE GENOMIC DNA]</scope>
    <source>
        <strain evidence="3 4">G13</strain>
    </source>
</reference>
<dbReference type="InterPro" id="IPR057727">
    <property type="entry name" value="WCX_dom"/>
</dbReference>
<dbReference type="Proteomes" id="UP000057609">
    <property type="component" value="Chromosome"/>
</dbReference>
<evidence type="ECO:0000259" key="2">
    <source>
        <dbReference type="Pfam" id="PF25583"/>
    </source>
</evidence>
<evidence type="ECO:0000259" key="1">
    <source>
        <dbReference type="Pfam" id="PF13280"/>
    </source>
</evidence>
<dbReference type="STRING" id="345632.GPICK_09585"/>
<protein>
    <submittedName>
        <fullName evidence="3">Uncharacterized protein</fullName>
    </submittedName>
</protein>
<accession>A0A0B5BHQ2</accession>
<dbReference type="EMBL" id="CP009788">
    <property type="protein sequence ID" value="AJE03571.1"/>
    <property type="molecule type" value="Genomic_DNA"/>
</dbReference>
<dbReference type="InterPro" id="IPR028349">
    <property type="entry name" value="PafC-like"/>
</dbReference>
<dbReference type="PANTHER" id="PTHR34580">
    <property type="match status" value="1"/>
</dbReference>
<keyword evidence="4" id="KW-1185">Reference proteome</keyword>
<feature type="domain" description="WYL" evidence="1">
    <location>
        <begin position="165"/>
        <end position="234"/>
    </location>
</feature>
<dbReference type="AlphaFoldDB" id="A0A0B5BHQ2"/>
<proteinExistence type="predicted"/>
<sequence length="343" mass="39143">MDAMGGISMLKREKDSWARQLVDMIETVKLLSRPQGASINEIVENTSVERRTVFRLFKTLEKNGLPVHEVATGIIERQKRYQLEEGAVLKTPNMAALNYDEILSLYALRGNMGIYSGTMIEESIDSAFRKLGLILPAGIRKAMERYATLFIPTVKAAKDYSAMQETIDELHYAMLNSKICTITYHSFHDDTEKTFNIHPLHFFERDGGLYLFAVAARFGNVRTLAVERILSLEIAEQEFTYPEDFNPRELLDSAFNIIFDDPIAVTVRFSADKVRYIKERRWASEQTITDEPDGSVILEMKTSGWGEVKRWLLSFGPVVEVLEPVKLREEVREELRAALGVYG</sequence>
<dbReference type="PROSITE" id="PS52050">
    <property type="entry name" value="WYL"/>
    <property type="match status" value="1"/>
</dbReference>
<dbReference type="KEGG" id="gpi:GPICK_09585"/>
<dbReference type="InterPro" id="IPR026881">
    <property type="entry name" value="WYL_dom"/>
</dbReference>